<dbReference type="PROSITE" id="PS50112">
    <property type="entry name" value="PAS"/>
    <property type="match status" value="2"/>
</dbReference>
<accession>A0A1C0YUI9</accession>
<sequence length="685" mass="79893">MSQNIFTAKHFDMMFGNSLDYVFLMKKVGDNYQYVAINESVRQLFQQDATNLFITDLLSAETVHFMRSYYDDAVATQQQVTYQDYTHFQIAQKFETTLYPFSQHEEQYVLAITKALRYKRELADYYFFTRSLLFNSYYSTIMLSLDNVIQDFSSKVLEETGLKREELIGQSFVELTLFDEQQRHEIAHYLQQVCDNEERSSLLVQMTLPNKKQKHFLLSANIVQDNSYMDAMFVVLQDITAHHKQTEQLRLAIRDVERMQKALNSTVEIVITDIYGTIIDVNEPYCRTARYTREELICKNVSILQSRVQSMQYYEQVWHDYLIKGETWRGEVCNITKYGQPYWLDMTVLPLLNDAGEVEQFMSINLNVTEKKAIMTELNHISRMFHMITENTSDFIAIVNEDGILQYVSPSYARLLQYTQQELQGAFYSSILAEKSQSLWQNELYETLLNAGQYSMEFELVGRNGQTYFIESNISVVNDVLRPNVRQILLVSREITARKQKETELLYMAYHDALTGLPNRRFLEQQFVVAKKDALKYNESIGLLYLDGDNFKGINDGYGHDVGDQFLREFGIALRQSVRVHDIVVRVGGDEFIVLLPGLLRDKEIRREQVENVIKSIHERLRKGWYIQDAHFSPTTSIGISFFPEASMDLSRLVDAADHALLLAKQRGKNRWAYFHEVTSYVGSK</sequence>
<feature type="domain" description="GGDEF" evidence="3">
    <location>
        <begin position="539"/>
        <end position="677"/>
    </location>
</feature>
<dbReference type="SMART" id="SM00086">
    <property type="entry name" value="PAC"/>
    <property type="match status" value="3"/>
</dbReference>
<dbReference type="InterPro" id="IPR000160">
    <property type="entry name" value="GGDEF_dom"/>
</dbReference>
<dbReference type="InterPro" id="IPR013656">
    <property type="entry name" value="PAS_4"/>
</dbReference>
<evidence type="ECO:0000259" key="3">
    <source>
        <dbReference type="PROSITE" id="PS50887"/>
    </source>
</evidence>
<gene>
    <name evidence="4" type="ORF">A6K76_01870</name>
</gene>
<organism evidence="4 5">
    <name type="scientific">Caryophanon latum</name>
    <dbReference type="NCBI Taxonomy" id="33977"/>
    <lineage>
        <taxon>Bacteria</taxon>
        <taxon>Bacillati</taxon>
        <taxon>Bacillota</taxon>
        <taxon>Bacilli</taxon>
        <taxon>Bacillales</taxon>
        <taxon>Caryophanaceae</taxon>
        <taxon>Caryophanon</taxon>
    </lineage>
</organism>
<dbReference type="PANTHER" id="PTHR44757">
    <property type="entry name" value="DIGUANYLATE CYCLASE DGCP"/>
    <property type="match status" value="1"/>
</dbReference>
<dbReference type="InterPro" id="IPR035965">
    <property type="entry name" value="PAS-like_dom_sf"/>
</dbReference>
<dbReference type="InterPro" id="IPR000700">
    <property type="entry name" value="PAS-assoc_C"/>
</dbReference>
<feature type="domain" description="PAS" evidence="1">
    <location>
        <begin position="381"/>
        <end position="425"/>
    </location>
</feature>
<evidence type="ECO:0008006" key="6">
    <source>
        <dbReference type="Google" id="ProtNLM"/>
    </source>
</evidence>
<dbReference type="Pfam" id="PF13426">
    <property type="entry name" value="PAS_9"/>
    <property type="match status" value="2"/>
</dbReference>
<dbReference type="InterPro" id="IPR000014">
    <property type="entry name" value="PAS"/>
</dbReference>
<dbReference type="InterPro" id="IPR001610">
    <property type="entry name" value="PAC"/>
</dbReference>
<dbReference type="AlphaFoldDB" id="A0A1C0YUI9"/>
<feature type="domain" description="PAS" evidence="1">
    <location>
        <begin position="141"/>
        <end position="197"/>
    </location>
</feature>
<dbReference type="Proteomes" id="UP000093482">
    <property type="component" value="Unassembled WGS sequence"/>
</dbReference>
<evidence type="ECO:0000259" key="1">
    <source>
        <dbReference type="PROSITE" id="PS50112"/>
    </source>
</evidence>
<evidence type="ECO:0000313" key="4">
    <source>
        <dbReference type="EMBL" id="OCS90822.1"/>
    </source>
</evidence>
<dbReference type="CDD" id="cd01949">
    <property type="entry name" value="GGDEF"/>
    <property type="match status" value="1"/>
</dbReference>
<comment type="caution">
    <text evidence="4">The sequence shown here is derived from an EMBL/GenBank/DDBJ whole genome shotgun (WGS) entry which is preliminary data.</text>
</comment>
<dbReference type="NCBIfam" id="TIGR00254">
    <property type="entry name" value="GGDEF"/>
    <property type="match status" value="1"/>
</dbReference>
<dbReference type="PROSITE" id="PS50113">
    <property type="entry name" value="PAC"/>
    <property type="match status" value="2"/>
</dbReference>
<dbReference type="Gene3D" id="3.30.450.20">
    <property type="entry name" value="PAS domain"/>
    <property type="match status" value="3"/>
</dbReference>
<reference evidence="4 5" key="1">
    <citation type="submission" date="2016-07" db="EMBL/GenBank/DDBJ databases">
        <title>Caryophanon latum genome sequencing.</title>
        <authorList>
            <person name="Verma A."/>
            <person name="Pal Y."/>
            <person name="Krishnamurthi S."/>
        </authorList>
    </citation>
    <scope>NUCLEOTIDE SEQUENCE [LARGE SCALE GENOMIC DNA]</scope>
    <source>
        <strain evidence="4 5">DSM 14151</strain>
    </source>
</reference>
<dbReference type="SUPFAM" id="SSF55073">
    <property type="entry name" value="Nucleotide cyclase"/>
    <property type="match status" value="1"/>
</dbReference>
<dbReference type="Pfam" id="PF00990">
    <property type="entry name" value="GGDEF"/>
    <property type="match status" value="1"/>
</dbReference>
<dbReference type="SMART" id="SM00267">
    <property type="entry name" value="GGDEF"/>
    <property type="match status" value="1"/>
</dbReference>
<dbReference type="PROSITE" id="PS50887">
    <property type="entry name" value="GGDEF"/>
    <property type="match status" value="1"/>
</dbReference>
<dbReference type="Gene3D" id="3.30.70.270">
    <property type="match status" value="1"/>
</dbReference>
<dbReference type="Pfam" id="PF08448">
    <property type="entry name" value="PAS_4"/>
    <property type="match status" value="1"/>
</dbReference>
<protein>
    <recommendedName>
        <fullName evidence="6">Diguanylate cyclase</fullName>
    </recommendedName>
</protein>
<dbReference type="SUPFAM" id="SSF55785">
    <property type="entry name" value="PYP-like sensor domain (PAS domain)"/>
    <property type="match status" value="3"/>
</dbReference>
<dbReference type="RefSeq" id="WP_066464257.1">
    <property type="nucleotide sequence ID" value="NZ_MATO01000034.1"/>
</dbReference>
<feature type="domain" description="PAC" evidence="2">
    <location>
        <begin position="328"/>
        <end position="380"/>
    </location>
</feature>
<dbReference type="InterPro" id="IPR043128">
    <property type="entry name" value="Rev_trsase/Diguanyl_cyclase"/>
</dbReference>
<dbReference type="NCBIfam" id="TIGR00229">
    <property type="entry name" value="sensory_box"/>
    <property type="match status" value="3"/>
</dbReference>
<dbReference type="PANTHER" id="PTHR44757:SF2">
    <property type="entry name" value="BIOFILM ARCHITECTURE MAINTENANCE PROTEIN MBAA"/>
    <property type="match status" value="1"/>
</dbReference>
<evidence type="ECO:0000259" key="2">
    <source>
        <dbReference type="PROSITE" id="PS50113"/>
    </source>
</evidence>
<keyword evidence="5" id="KW-1185">Reference proteome</keyword>
<evidence type="ECO:0000313" key="5">
    <source>
        <dbReference type="Proteomes" id="UP000093482"/>
    </source>
</evidence>
<dbReference type="SMART" id="SM00091">
    <property type="entry name" value="PAS"/>
    <property type="match status" value="3"/>
</dbReference>
<proteinExistence type="predicted"/>
<dbReference type="InterPro" id="IPR029787">
    <property type="entry name" value="Nucleotide_cyclase"/>
</dbReference>
<feature type="domain" description="PAC" evidence="2">
    <location>
        <begin position="454"/>
        <end position="507"/>
    </location>
</feature>
<dbReference type="EMBL" id="MATO01000034">
    <property type="protein sequence ID" value="OCS90822.1"/>
    <property type="molecule type" value="Genomic_DNA"/>
</dbReference>
<dbReference type="InterPro" id="IPR052155">
    <property type="entry name" value="Biofilm_reg_signaling"/>
</dbReference>
<name>A0A1C0YUI9_9BACL</name>
<dbReference type="CDD" id="cd00130">
    <property type="entry name" value="PAS"/>
    <property type="match status" value="3"/>
</dbReference>